<dbReference type="Gene3D" id="3.90.180.10">
    <property type="entry name" value="Medium-chain alcohol dehydrogenases, catalytic domain"/>
    <property type="match status" value="2"/>
</dbReference>
<evidence type="ECO:0000256" key="3">
    <source>
        <dbReference type="ARBA" id="ARBA00022723"/>
    </source>
</evidence>
<dbReference type="InterPro" id="IPR013154">
    <property type="entry name" value="ADH-like_N"/>
</dbReference>
<evidence type="ECO:0000313" key="7">
    <source>
        <dbReference type="EMBL" id="RAV20706.1"/>
    </source>
</evidence>
<dbReference type="SUPFAM" id="SSF51735">
    <property type="entry name" value="NAD(P)-binding Rossmann-fold domains"/>
    <property type="match status" value="1"/>
</dbReference>
<keyword evidence="4" id="KW-0862">Zinc</keyword>
<name>A0A329MN37_9BACL</name>
<dbReference type="PANTHER" id="PTHR43350:SF17">
    <property type="entry name" value="NAD-DEPENDENT ALCOHOL DEHYDROGENASE"/>
    <property type="match status" value="1"/>
</dbReference>
<sequence>MRGHGVVFTEKLKVAYLEVDIPEPERDEVVIDVEYSWISIGTESSFLRCDRIAGETPYREGDKMPFPQINGYQKVGVITAVGADVTGLQAGDRVFATMSRVNGMAFPSGGHISPAVTHASQVWKLPDDADPIDYSGLVLVQVGYNCGMRPAIEEGQLAVVIGDGLVGQWAAHTLLHRGAKVAVIGRHDDRLSLLPDAIGRINARRTHAAQELADAGGIAVVVDTVGSLATVMELKPLMKHNSHLVSAGFLGTDGLIDIQELRAQEITLHCPSGWEKGRMDASLQGIAEGWLHTKQLITHRFPVEQAAEAWELILDKNRPCLGVVLDWKQG</sequence>
<evidence type="ECO:0000256" key="5">
    <source>
        <dbReference type="ARBA" id="ARBA00023002"/>
    </source>
</evidence>
<dbReference type="Proteomes" id="UP000250369">
    <property type="component" value="Unassembled WGS sequence"/>
</dbReference>
<dbReference type="RefSeq" id="WP_113031564.1">
    <property type="nucleotide sequence ID" value="NZ_QMFB01000007.1"/>
</dbReference>
<comment type="cofactor">
    <cofactor evidence="1">
        <name>Zn(2+)</name>
        <dbReference type="ChEBI" id="CHEBI:29105"/>
    </cofactor>
</comment>
<dbReference type="InterPro" id="IPR036291">
    <property type="entry name" value="NAD(P)-bd_dom_sf"/>
</dbReference>
<reference evidence="7 8" key="1">
    <citation type="journal article" date="2009" name="Int. J. Syst. Evol. Microbiol.">
        <title>Paenibacillus contaminans sp. nov., isolated from a contaminated laboratory plate.</title>
        <authorList>
            <person name="Chou J.H."/>
            <person name="Lee J.H."/>
            <person name="Lin M.C."/>
            <person name="Chang P.S."/>
            <person name="Arun A.B."/>
            <person name="Young C.C."/>
            <person name="Chen W.M."/>
        </authorList>
    </citation>
    <scope>NUCLEOTIDE SEQUENCE [LARGE SCALE GENOMIC DNA]</scope>
    <source>
        <strain evidence="7 8">CKOBP-6</strain>
    </source>
</reference>
<dbReference type="GO" id="GO:0016491">
    <property type="term" value="F:oxidoreductase activity"/>
    <property type="evidence" value="ECO:0007669"/>
    <property type="project" value="UniProtKB-KW"/>
</dbReference>
<dbReference type="GO" id="GO:0046872">
    <property type="term" value="F:metal ion binding"/>
    <property type="evidence" value="ECO:0007669"/>
    <property type="project" value="UniProtKB-KW"/>
</dbReference>
<evidence type="ECO:0000313" key="8">
    <source>
        <dbReference type="Proteomes" id="UP000250369"/>
    </source>
</evidence>
<dbReference type="Pfam" id="PF08240">
    <property type="entry name" value="ADH_N"/>
    <property type="match status" value="1"/>
</dbReference>
<comment type="caution">
    <text evidence="7">The sequence shown here is derived from an EMBL/GenBank/DDBJ whole genome shotgun (WGS) entry which is preliminary data.</text>
</comment>
<feature type="domain" description="Alcohol dehydrogenase-like N-terminal" evidence="6">
    <location>
        <begin position="56"/>
        <end position="127"/>
    </location>
</feature>
<dbReference type="PANTHER" id="PTHR43350">
    <property type="entry name" value="NAD-DEPENDENT ALCOHOL DEHYDROGENASE"/>
    <property type="match status" value="1"/>
</dbReference>
<dbReference type="Gene3D" id="3.40.50.720">
    <property type="entry name" value="NAD(P)-binding Rossmann-like Domain"/>
    <property type="match status" value="1"/>
</dbReference>
<dbReference type="EMBL" id="QMFB01000007">
    <property type="protein sequence ID" value="RAV20706.1"/>
    <property type="molecule type" value="Genomic_DNA"/>
</dbReference>
<dbReference type="OrthoDB" id="9806940at2"/>
<accession>A0A329MN37</accession>
<evidence type="ECO:0000256" key="4">
    <source>
        <dbReference type="ARBA" id="ARBA00022833"/>
    </source>
</evidence>
<keyword evidence="3" id="KW-0479">Metal-binding</keyword>
<protein>
    <recommendedName>
        <fullName evidence="6">Alcohol dehydrogenase-like N-terminal domain-containing protein</fullName>
    </recommendedName>
</protein>
<evidence type="ECO:0000259" key="6">
    <source>
        <dbReference type="Pfam" id="PF08240"/>
    </source>
</evidence>
<proteinExistence type="inferred from homology"/>
<keyword evidence="5" id="KW-0560">Oxidoreductase</keyword>
<evidence type="ECO:0000256" key="2">
    <source>
        <dbReference type="ARBA" id="ARBA00008072"/>
    </source>
</evidence>
<gene>
    <name evidence="7" type="ORF">DQG23_14455</name>
</gene>
<dbReference type="InterPro" id="IPR011032">
    <property type="entry name" value="GroES-like_sf"/>
</dbReference>
<dbReference type="AlphaFoldDB" id="A0A329MN37"/>
<dbReference type="SUPFAM" id="SSF50129">
    <property type="entry name" value="GroES-like"/>
    <property type="match status" value="1"/>
</dbReference>
<organism evidence="7 8">
    <name type="scientific">Paenibacillus contaminans</name>
    <dbReference type="NCBI Taxonomy" id="450362"/>
    <lineage>
        <taxon>Bacteria</taxon>
        <taxon>Bacillati</taxon>
        <taxon>Bacillota</taxon>
        <taxon>Bacilli</taxon>
        <taxon>Bacillales</taxon>
        <taxon>Paenibacillaceae</taxon>
        <taxon>Paenibacillus</taxon>
    </lineage>
</organism>
<comment type="similarity">
    <text evidence="2">Belongs to the zinc-containing alcohol dehydrogenase family.</text>
</comment>
<keyword evidence="8" id="KW-1185">Reference proteome</keyword>
<evidence type="ECO:0000256" key="1">
    <source>
        <dbReference type="ARBA" id="ARBA00001947"/>
    </source>
</evidence>